<gene>
    <name evidence="1" type="ORF">HB13667_06665</name>
</gene>
<name>A0A0P7DHZ4_PSEPU</name>
<accession>A0A0P7DHZ4</accession>
<reference evidence="1 2" key="1">
    <citation type="submission" date="2015-10" db="EMBL/GenBank/DDBJ databases">
        <title>Pseudomonas putida clinical strains.</title>
        <authorList>
            <person name="Molina L."/>
            <person name="Udaondo Z."/>
        </authorList>
    </citation>
    <scope>NUCLEOTIDE SEQUENCE [LARGE SCALE GENOMIC DNA]</scope>
    <source>
        <strain evidence="1 2">HB13667</strain>
    </source>
</reference>
<sequence>MLKLVPDPPFSTESPHHLEDTLIQAAEYVFCALSVGHHAIASLPRSPATIMTLAVMHEMEAVRTLLESAIAQVQLRGGQPVHTLH</sequence>
<evidence type="ECO:0008006" key="3">
    <source>
        <dbReference type="Google" id="ProtNLM"/>
    </source>
</evidence>
<organism evidence="1 2">
    <name type="scientific">Pseudomonas putida</name>
    <name type="common">Arthrobacter siderocapsulatus</name>
    <dbReference type="NCBI Taxonomy" id="303"/>
    <lineage>
        <taxon>Bacteria</taxon>
        <taxon>Pseudomonadati</taxon>
        <taxon>Pseudomonadota</taxon>
        <taxon>Gammaproteobacteria</taxon>
        <taxon>Pseudomonadales</taxon>
        <taxon>Pseudomonadaceae</taxon>
        <taxon>Pseudomonas</taxon>
    </lineage>
</organism>
<dbReference type="EMBL" id="LKKS01000034">
    <property type="protein sequence ID" value="KPM67553.1"/>
    <property type="molecule type" value="Genomic_DNA"/>
</dbReference>
<evidence type="ECO:0000313" key="2">
    <source>
        <dbReference type="Proteomes" id="UP000050437"/>
    </source>
</evidence>
<dbReference type="Proteomes" id="UP000050437">
    <property type="component" value="Unassembled WGS sequence"/>
</dbReference>
<dbReference type="RefSeq" id="WP_054572329.1">
    <property type="nucleotide sequence ID" value="NZ_LKKS01000034.1"/>
</dbReference>
<protein>
    <recommendedName>
        <fullName evidence="3">DUF3077 domain-containing protein</fullName>
    </recommendedName>
</protein>
<proteinExistence type="predicted"/>
<evidence type="ECO:0000313" key="1">
    <source>
        <dbReference type="EMBL" id="KPM67553.1"/>
    </source>
</evidence>
<comment type="caution">
    <text evidence="1">The sequence shown here is derived from an EMBL/GenBank/DDBJ whole genome shotgun (WGS) entry which is preliminary data.</text>
</comment>
<dbReference type="AlphaFoldDB" id="A0A0P7DHZ4"/>